<keyword evidence="1" id="KW-0472">Membrane</keyword>
<keyword evidence="5" id="KW-1185">Reference proteome</keyword>
<accession>A0A975SXC4</accession>
<organism evidence="4 5">
    <name type="scientific">Nocardioides panacis</name>
    <dbReference type="NCBI Taxonomy" id="2849501"/>
    <lineage>
        <taxon>Bacteria</taxon>
        <taxon>Bacillati</taxon>
        <taxon>Actinomycetota</taxon>
        <taxon>Actinomycetes</taxon>
        <taxon>Propionibacteriales</taxon>
        <taxon>Nocardioidaceae</taxon>
        <taxon>Nocardioides</taxon>
    </lineage>
</organism>
<keyword evidence="1" id="KW-0812">Transmembrane</keyword>
<evidence type="ECO:0000259" key="3">
    <source>
        <dbReference type="Pfam" id="PF11887"/>
    </source>
</evidence>
<keyword evidence="1" id="KW-1133">Transmembrane helix</keyword>
<gene>
    <name evidence="4" type="ORF">KRR39_15980</name>
</gene>
<evidence type="ECO:0000313" key="4">
    <source>
        <dbReference type="EMBL" id="QWZ06999.1"/>
    </source>
</evidence>
<name>A0A975SXC4_9ACTN</name>
<protein>
    <submittedName>
        <fullName evidence="4">MCE family protein</fullName>
    </submittedName>
</protein>
<dbReference type="PANTHER" id="PTHR33371:SF4">
    <property type="entry name" value="INTERMEMBRANE PHOSPHOLIPID TRANSPORT SYSTEM BINDING PROTEIN MLAD"/>
    <property type="match status" value="1"/>
</dbReference>
<dbReference type="GO" id="GO:0005576">
    <property type="term" value="C:extracellular region"/>
    <property type="evidence" value="ECO:0007669"/>
    <property type="project" value="TreeGrafter"/>
</dbReference>
<evidence type="ECO:0000313" key="5">
    <source>
        <dbReference type="Proteomes" id="UP000683575"/>
    </source>
</evidence>
<dbReference type="KEGG" id="nps:KRR39_15980"/>
<dbReference type="AlphaFoldDB" id="A0A975SXC4"/>
<reference evidence="4" key="1">
    <citation type="submission" date="2021-06" db="EMBL/GenBank/DDBJ databases">
        <title>Complete genome sequence of Nocardioides sp. G188.</title>
        <authorList>
            <person name="Im W.-T."/>
        </authorList>
    </citation>
    <scope>NUCLEOTIDE SEQUENCE</scope>
    <source>
        <strain evidence="4">G188</strain>
    </source>
</reference>
<evidence type="ECO:0000259" key="2">
    <source>
        <dbReference type="Pfam" id="PF02470"/>
    </source>
</evidence>
<feature type="transmembrane region" description="Helical" evidence="1">
    <location>
        <begin position="7"/>
        <end position="29"/>
    </location>
</feature>
<dbReference type="Pfam" id="PF02470">
    <property type="entry name" value="MlaD"/>
    <property type="match status" value="1"/>
</dbReference>
<dbReference type="InterPro" id="IPR005693">
    <property type="entry name" value="Mce"/>
</dbReference>
<dbReference type="EMBL" id="CP077062">
    <property type="protein sequence ID" value="QWZ06999.1"/>
    <property type="molecule type" value="Genomic_DNA"/>
</dbReference>
<dbReference type="InterPro" id="IPR003399">
    <property type="entry name" value="Mce/MlaD"/>
</dbReference>
<evidence type="ECO:0000256" key="1">
    <source>
        <dbReference type="SAM" id="Phobius"/>
    </source>
</evidence>
<sequence>MLSSRGGLTRVLSVVAVLAVVTALVIVALPSQQKKYLTASFPRTVSLYEGSDVRILGVPVGKVETVRPAGTDVTVKMWYDAKYDVPADAKALIISPAIVGDRFIQLTPVMGKGDKVLADGAVLTTASTSTPLELDEIYQSIDDLTVALGPDGANSKGALTHLLDSTASNFEGQGEKFHQTIADFSRLTTTLDNNKEELFGTAREIERFVGALSRNDGTVRRFNDSLASAADLLKDERGDLAAALRNLGVAMKAVEGFVRENRGALSRNIKGLNRVSKVLVKQRGALDEILQVAPTALSNLFHTYNPATGTLDTRTNVGENISKITGDPLGALCGIISAGANSDAGKACSQLRDILPRSAPLGGGSASAARPTDVERVDRSLGGILEVRS</sequence>
<dbReference type="Proteomes" id="UP000683575">
    <property type="component" value="Chromosome"/>
</dbReference>
<dbReference type="Pfam" id="PF11887">
    <property type="entry name" value="Mce4_CUP1"/>
    <property type="match status" value="1"/>
</dbReference>
<dbReference type="RefSeq" id="WP_216938447.1">
    <property type="nucleotide sequence ID" value="NZ_CP077062.1"/>
</dbReference>
<feature type="domain" description="Mammalian cell entry C-terminal" evidence="3">
    <location>
        <begin position="115"/>
        <end position="291"/>
    </location>
</feature>
<dbReference type="InterPro" id="IPR052336">
    <property type="entry name" value="MlaD_Phospholipid_Transporter"/>
</dbReference>
<dbReference type="InterPro" id="IPR024516">
    <property type="entry name" value="Mce_C"/>
</dbReference>
<proteinExistence type="predicted"/>
<dbReference type="PANTHER" id="PTHR33371">
    <property type="entry name" value="INTERMEMBRANE PHOSPHOLIPID TRANSPORT SYSTEM BINDING PROTEIN MLAD-RELATED"/>
    <property type="match status" value="1"/>
</dbReference>
<feature type="domain" description="Mce/MlaD" evidence="2">
    <location>
        <begin position="34"/>
        <end position="108"/>
    </location>
</feature>
<dbReference type="NCBIfam" id="TIGR00996">
    <property type="entry name" value="Mtu_fam_mce"/>
    <property type="match status" value="1"/>
</dbReference>